<dbReference type="Pfam" id="PF11272">
    <property type="entry name" value="DUF3072"/>
    <property type="match status" value="1"/>
</dbReference>
<dbReference type="EMBL" id="SZZP01000015">
    <property type="protein sequence ID" value="TKV78947.1"/>
    <property type="molecule type" value="Genomic_DNA"/>
</dbReference>
<evidence type="ECO:0000313" key="1">
    <source>
        <dbReference type="EMBL" id="TKV78947.1"/>
    </source>
</evidence>
<sequence length="48" mass="5483">MTRAQALRLRSLAEEAYQPNQYARDLTSEEAERRIDALKAEIALADSF</sequence>
<comment type="caution">
    <text evidence="1">The sequence shown here is derived from an EMBL/GenBank/DDBJ whole genome shotgun (WGS) entry which is preliminary data.</text>
</comment>
<dbReference type="AlphaFoldDB" id="A0A4U6RV08"/>
<proteinExistence type="predicted"/>
<accession>A0A4U6RV08</accession>
<reference evidence="1 2" key="1">
    <citation type="submission" date="2019-05" db="EMBL/GenBank/DDBJ databases">
        <title>Draft Genome of Bradyrhizobium elkanii strain SEMIA 938, Used in Commercial Inoculants for Lupinus spp. in Brazil.</title>
        <authorList>
            <person name="Hungria M."/>
            <person name="Delamuta J.R.M."/>
            <person name="Ribeiro R.A."/>
            <person name="Nogueira M.A."/>
        </authorList>
    </citation>
    <scope>NUCLEOTIDE SEQUENCE [LARGE SCALE GENOMIC DNA]</scope>
    <source>
        <strain evidence="1 2">Semia 938</strain>
    </source>
</reference>
<dbReference type="Proteomes" id="UP000305095">
    <property type="component" value="Unassembled WGS sequence"/>
</dbReference>
<name>A0A4U6RV08_BRAEL</name>
<dbReference type="InterPro" id="IPR021425">
    <property type="entry name" value="DUF3072"/>
</dbReference>
<evidence type="ECO:0000313" key="2">
    <source>
        <dbReference type="Proteomes" id="UP000305095"/>
    </source>
</evidence>
<protein>
    <submittedName>
        <fullName evidence="1">DUF3072 domain-containing protein</fullName>
    </submittedName>
</protein>
<organism evidence="1 2">
    <name type="scientific">Bradyrhizobium elkanii</name>
    <dbReference type="NCBI Taxonomy" id="29448"/>
    <lineage>
        <taxon>Bacteria</taxon>
        <taxon>Pseudomonadati</taxon>
        <taxon>Pseudomonadota</taxon>
        <taxon>Alphaproteobacteria</taxon>
        <taxon>Hyphomicrobiales</taxon>
        <taxon>Nitrobacteraceae</taxon>
        <taxon>Bradyrhizobium</taxon>
    </lineage>
</organism>
<gene>
    <name evidence="1" type="ORF">FDV58_23935</name>
</gene>